<dbReference type="SMART" id="SM00646">
    <property type="entry name" value="Ami_3"/>
    <property type="match status" value="1"/>
</dbReference>
<dbReference type="FunFam" id="3.40.630.40:FF:000005">
    <property type="entry name" value="N-acetylmuramoyl-L-alanine amidase (AmiA)"/>
    <property type="match status" value="1"/>
</dbReference>
<evidence type="ECO:0000256" key="1">
    <source>
        <dbReference type="ARBA" id="ARBA00001561"/>
    </source>
</evidence>
<dbReference type="PANTHER" id="PTHR30404">
    <property type="entry name" value="N-ACETYLMURAMOYL-L-ALANINE AMIDASE"/>
    <property type="match status" value="1"/>
</dbReference>
<evidence type="ECO:0000256" key="2">
    <source>
        <dbReference type="ARBA" id="ARBA00011901"/>
    </source>
</evidence>
<feature type="chain" id="PRO_5015496334" description="N-acetylmuramoyl-L-alanine amidase" evidence="4">
    <location>
        <begin position="22"/>
        <end position="380"/>
    </location>
</feature>
<dbReference type="Pfam" id="PF01520">
    <property type="entry name" value="Amidase_3"/>
    <property type="match status" value="1"/>
</dbReference>
<dbReference type="RefSeq" id="WP_108741191.1">
    <property type="nucleotide sequence ID" value="NZ_CP020918.1"/>
</dbReference>
<dbReference type="Proteomes" id="UP000244527">
    <property type="component" value="Chromosome"/>
</dbReference>
<comment type="catalytic activity">
    <reaction evidence="1">
        <text>Hydrolyzes the link between N-acetylmuramoyl residues and L-amino acid residues in certain cell-wall glycopeptides.</text>
        <dbReference type="EC" id="3.5.1.28"/>
    </reaction>
</comment>
<dbReference type="AlphaFoldDB" id="A0A2S1LER1"/>
<evidence type="ECO:0000259" key="5">
    <source>
        <dbReference type="SMART" id="SM00646"/>
    </source>
</evidence>
<sequence length="380" mass="42023">MYTFKNIKVIFTFLTIISSLATFSQSGVFKVTLDAGHGAHDFGAVYSGHVEKNIALAIVLKVGKMLETYPKIDVNYTRKTDVFIDLVERANIANRDNASIFVSIHCNANKNTSADGTETYVMGMNKIASNLEAAKKENSVITLEKDYKRKYEGFDPNSPETMIGMKLMQEEYLENSISLASKVEDEFEKLGKKIRGGGVKQAPFMVLHKAYMPRVLIETGFISNPTEGALLDSENGQLEVARAITNAIMRYKNEYYGSANEVEPVRVAPKPVVKDSTPSKSTVDSVKAITNATSATGDTVFKIQITAISKKLSLTPKNFKGLNSLSVDYDNNLYRYMYGKTSDYNEAKKLLEEAKAKGYEFAFITAFVGGKKVSVQDAIK</sequence>
<dbReference type="CDD" id="cd02696">
    <property type="entry name" value="MurNAc-LAA"/>
    <property type="match status" value="1"/>
</dbReference>
<dbReference type="GO" id="GO:0009253">
    <property type="term" value="P:peptidoglycan catabolic process"/>
    <property type="evidence" value="ECO:0007669"/>
    <property type="project" value="InterPro"/>
</dbReference>
<dbReference type="EMBL" id="CP020918">
    <property type="protein sequence ID" value="AWG22262.1"/>
    <property type="molecule type" value="Genomic_DNA"/>
</dbReference>
<gene>
    <name evidence="6" type="ORF">FFWV33_12405</name>
</gene>
<evidence type="ECO:0000313" key="6">
    <source>
        <dbReference type="EMBL" id="AWG22262.1"/>
    </source>
</evidence>
<evidence type="ECO:0000256" key="4">
    <source>
        <dbReference type="SAM" id="SignalP"/>
    </source>
</evidence>
<protein>
    <recommendedName>
        <fullName evidence="2">N-acetylmuramoyl-L-alanine amidase</fullName>
        <ecNumber evidence="2">3.5.1.28</ecNumber>
    </recommendedName>
</protein>
<proteinExistence type="predicted"/>
<feature type="domain" description="MurNAc-LAA" evidence="5">
    <location>
        <begin position="90"/>
        <end position="249"/>
    </location>
</feature>
<name>A0A2S1LER1_9FLAO</name>
<evidence type="ECO:0000313" key="7">
    <source>
        <dbReference type="Proteomes" id="UP000244527"/>
    </source>
</evidence>
<dbReference type="InterPro" id="IPR050695">
    <property type="entry name" value="N-acetylmuramoyl_amidase_3"/>
</dbReference>
<dbReference type="InterPro" id="IPR002508">
    <property type="entry name" value="MurNAc-LAA_cat"/>
</dbReference>
<dbReference type="GO" id="GO:0008745">
    <property type="term" value="F:N-acetylmuramoyl-L-alanine amidase activity"/>
    <property type="evidence" value="ECO:0007669"/>
    <property type="project" value="UniProtKB-EC"/>
</dbReference>
<keyword evidence="3" id="KW-0378">Hydrolase</keyword>
<dbReference type="GO" id="GO:0030288">
    <property type="term" value="C:outer membrane-bounded periplasmic space"/>
    <property type="evidence" value="ECO:0007669"/>
    <property type="project" value="TreeGrafter"/>
</dbReference>
<dbReference type="EC" id="3.5.1.28" evidence="2"/>
<organism evidence="6 7">
    <name type="scientific">Flavobacterium faecale</name>
    <dbReference type="NCBI Taxonomy" id="1355330"/>
    <lineage>
        <taxon>Bacteria</taxon>
        <taxon>Pseudomonadati</taxon>
        <taxon>Bacteroidota</taxon>
        <taxon>Flavobacteriia</taxon>
        <taxon>Flavobacteriales</taxon>
        <taxon>Flavobacteriaceae</taxon>
        <taxon>Flavobacterium</taxon>
    </lineage>
</organism>
<reference evidence="6 7" key="1">
    <citation type="submission" date="2017-04" db="EMBL/GenBank/DDBJ databases">
        <title>Compelte genome sequence of WV33.</title>
        <authorList>
            <person name="Lee P.C."/>
        </authorList>
    </citation>
    <scope>NUCLEOTIDE SEQUENCE [LARGE SCALE GENOMIC DNA]</scope>
    <source>
        <strain evidence="6 7">WV33</strain>
    </source>
</reference>
<keyword evidence="4" id="KW-0732">Signal</keyword>
<keyword evidence="7" id="KW-1185">Reference proteome</keyword>
<dbReference type="PANTHER" id="PTHR30404:SF0">
    <property type="entry name" value="N-ACETYLMURAMOYL-L-ALANINE AMIDASE AMIC"/>
    <property type="match status" value="1"/>
</dbReference>
<dbReference type="OrthoDB" id="9806267at2"/>
<accession>A0A2S1LER1</accession>
<dbReference type="Gene3D" id="3.40.630.40">
    <property type="entry name" value="Zn-dependent exopeptidases"/>
    <property type="match status" value="1"/>
</dbReference>
<feature type="signal peptide" evidence="4">
    <location>
        <begin position="1"/>
        <end position="21"/>
    </location>
</feature>
<dbReference type="SUPFAM" id="SSF53187">
    <property type="entry name" value="Zn-dependent exopeptidases"/>
    <property type="match status" value="1"/>
</dbReference>
<dbReference type="KEGG" id="ffa:FFWV33_12405"/>
<evidence type="ECO:0000256" key="3">
    <source>
        <dbReference type="ARBA" id="ARBA00022801"/>
    </source>
</evidence>